<evidence type="ECO:0000259" key="1">
    <source>
        <dbReference type="Pfam" id="PF01930"/>
    </source>
</evidence>
<dbReference type="AlphaFoldDB" id="Q6L362"/>
<evidence type="ECO:0000313" key="3">
    <source>
        <dbReference type="Proteomes" id="UP000000438"/>
    </source>
</evidence>
<dbReference type="DNASU" id="2845226"/>
<evidence type="ECO:0000313" key="2">
    <source>
        <dbReference type="EMBL" id="AAT42589.1"/>
    </source>
</evidence>
<dbReference type="PANTHER" id="PTHR37168:SF1">
    <property type="entry name" value="CRISPR-ASSOCIATED EXONUCLEASE CAS4"/>
    <property type="match status" value="1"/>
</dbReference>
<dbReference type="Proteomes" id="UP000000438">
    <property type="component" value="Chromosome"/>
</dbReference>
<organism evidence="2 3">
    <name type="scientific">Picrophilus torridus (strain ATCC 700027 / DSM 9790 / JCM 10055 / NBRC 100828 / KAW 2/3)</name>
    <dbReference type="NCBI Taxonomy" id="1122961"/>
    <lineage>
        <taxon>Archaea</taxon>
        <taxon>Methanobacteriati</taxon>
        <taxon>Thermoplasmatota</taxon>
        <taxon>Thermoplasmata</taxon>
        <taxon>Thermoplasmatales</taxon>
        <taxon>Picrophilaceae</taxon>
        <taxon>Picrophilus</taxon>
    </lineage>
</organism>
<dbReference type="eggNOG" id="arCOG00794">
    <property type="taxonomic scope" value="Archaea"/>
</dbReference>
<dbReference type="HOGENOM" id="CLU_133784_0_0_2"/>
<proteinExistence type="predicted"/>
<dbReference type="OrthoDB" id="42881at2157"/>
<dbReference type="InParanoid" id="Q6L362"/>
<feature type="domain" description="DUF83" evidence="1">
    <location>
        <begin position="11"/>
        <end position="169"/>
    </location>
</feature>
<dbReference type="PaxDb" id="263820-PTO0004"/>
<accession>Q6L362</accession>
<dbReference type="STRING" id="263820.PTO0004"/>
<dbReference type="EMBL" id="AE017261">
    <property type="protein sequence ID" value="AAT42589.1"/>
    <property type="molecule type" value="Genomic_DNA"/>
</dbReference>
<dbReference type="PANTHER" id="PTHR37168">
    <property type="entry name" value="CRISPR-ASSOCIATED EXONUCLEASE CAS4"/>
    <property type="match status" value="1"/>
</dbReference>
<sequence>MPEYDPDKYRGIDVSYVNICMRRAWLSLHEIFYVRDSYYVSDGAYLADINRKGLPISTGRSRMDNVQIHKDFIMVHEYKRGYKMIKADKMQILHYMYIIKLKENLDIKGKLHFLGSKKVVDIELNDENLNELYKSYENIDKLKDMAKPPEPVRNYFCVHGCSYSDFCWC</sequence>
<dbReference type="RefSeq" id="WP_011176805.1">
    <property type="nucleotide sequence ID" value="NC_005877.1"/>
</dbReference>
<reference evidence="2 3" key="1">
    <citation type="journal article" date="2004" name="Proc. Natl. Acad. Sci. U.S.A.">
        <title>Genome sequence of Picrophilus torridus and its implications for life around pH 0.</title>
        <authorList>
            <person name="Futterer O."/>
            <person name="Angelov A."/>
            <person name="Liesegang H."/>
            <person name="Gottschalk G."/>
            <person name="Schleper C."/>
            <person name="Schepers B."/>
            <person name="Dock C."/>
            <person name="Antranikian G."/>
            <person name="Liebl W."/>
        </authorList>
    </citation>
    <scope>NUCLEOTIDE SEQUENCE [LARGE SCALE GENOMIC DNA]</scope>
    <source>
        <strain evidence="3">ATCC 700027 / DSM 9790 / JCM 10055 / NBRC 100828</strain>
    </source>
</reference>
<protein>
    <recommendedName>
        <fullName evidence="1">DUF83 domain-containing protein</fullName>
    </recommendedName>
</protein>
<dbReference type="InterPro" id="IPR022765">
    <property type="entry name" value="Dna2/Cas4_DUF83"/>
</dbReference>
<name>Q6L362_PICTO</name>
<dbReference type="GeneID" id="2845226"/>
<dbReference type="Pfam" id="PF01930">
    <property type="entry name" value="Cas_Cas4"/>
    <property type="match status" value="1"/>
</dbReference>
<gene>
    <name evidence="2" type="ordered locus">PTO0004</name>
</gene>
<dbReference type="KEGG" id="pto:PTO0004"/>